<comment type="caution">
    <text evidence="1">The sequence shown here is derived from an EMBL/GenBank/DDBJ whole genome shotgun (WGS) entry which is preliminary data.</text>
</comment>
<evidence type="ECO:0000313" key="1">
    <source>
        <dbReference type="EMBL" id="OIQ51718.1"/>
    </source>
</evidence>
<keyword evidence="2" id="KW-1185">Reference proteome</keyword>
<evidence type="ECO:0000313" key="2">
    <source>
        <dbReference type="Proteomes" id="UP000181901"/>
    </source>
</evidence>
<evidence type="ECO:0008006" key="3">
    <source>
        <dbReference type="Google" id="ProtNLM"/>
    </source>
</evidence>
<dbReference type="EMBL" id="LKAQ01000001">
    <property type="protein sequence ID" value="OIQ51718.1"/>
    <property type="molecule type" value="Genomic_DNA"/>
</dbReference>
<name>A0A1J5MZ40_9BACT</name>
<accession>A0A1J5MZ40</accession>
<reference evidence="1 2" key="1">
    <citation type="submission" date="2015-09" db="EMBL/GenBank/DDBJ databases">
        <title>Genome of Desulfovibrio dechloracetivorans BerOc1, a mercury methylating strain isolated from highly hydrocarbons and metals contaminated coastal sediments.</title>
        <authorList>
            <person name="Goni Urriza M."/>
            <person name="Gassie C."/>
            <person name="Bouchez O."/>
            <person name="Klopp C."/>
            <person name="Ranchou-Peyruse A."/>
            <person name="Remy G."/>
        </authorList>
    </citation>
    <scope>NUCLEOTIDE SEQUENCE [LARGE SCALE GENOMIC DNA]</scope>
    <source>
        <strain evidence="1 2">BerOc1</strain>
    </source>
</reference>
<dbReference type="OrthoDB" id="5465033at2"/>
<proteinExistence type="predicted"/>
<organism evidence="1 2">
    <name type="scientific">Pseudodesulfovibrio hydrargyri</name>
    <dbReference type="NCBI Taxonomy" id="2125990"/>
    <lineage>
        <taxon>Bacteria</taxon>
        <taxon>Pseudomonadati</taxon>
        <taxon>Thermodesulfobacteriota</taxon>
        <taxon>Desulfovibrionia</taxon>
        <taxon>Desulfovibrionales</taxon>
        <taxon>Desulfovibrionaceae</taxon>
    </lineage>
</organism>
<dbReference type="RefSeq" id="WP_071543838.1">
    <property type="nucleotide sequence ID" value="NZ_LKAQ01000001.1"/>
</dbReference>
<dbReference type="AlphaFoldDB" id="A0A1J5MZ40"/>
<sequence length="129" mass="14729">MAYSQIFTSTDEYLLCITDGEVSDAETFIEWGLKLVAKAREARRTKVLVDNRTFRLHLSSLDIITFANFMEEKGAAKLGLRMAVLSNPHNPENSRMVETALVNRSASYKSFRNQVEAKEWLLREPQATE</sequence>
<dbReference type="Proteomes" id="UP000181901">
    <property type="component" value="Unassembled WGS sequence"/>
</dbReference>
<gene>
    <name evidence="1" type="ORF">BerOc1_00175</name>
</gene>
<protein>
    <recommendedName>
        <fullName evidence="3">STAS/SEC14 domain-containing protein</fullName>
    </recommendedName>
</protein>